<dbReference type="CAZy" id="GT1">
    <property type="family name" value="Glycosyltransferase Family 1"/>
</dbReference>
<evidence type="ECO:0000313" key="6">
    <source>
        <dbReference type="EMBL" id="AAM05568.1"/>
    </source>
</evidence>
<evidence type="ECO:0000313" key="7">
    <source>
        <dbReference type="Proteomes" id="UP000002487"/>
    </source>
</evidence>
<dbReference type="STRING" id="188937.MA_2171"/>
<evidence type="ECO:0000256" key="5">
    <source>
        <dbReference type="ARBA" id="ARBA00023136"/>
    </source>
</evidence>
<dbReference type="PANTHER" id="PTHR12154">
    <property type="entry name" value="GLYCOSYL TRANSFERASE-RELATED"/>
    <property type="match status" value="1"/>
</dbReference>
<accession>Q8TNV7</accession>
<name>Q8TNV7_METAC</name>
<keyword evidence="3" id="KW-0256">Endoplasmic reticulum</keyword>
<sequence length="163" mass="18574">MDVVLVILLKNTGLVKKMKICLTCSHGGHLTEILQLMDAFEGNDIFFITYEGARSSELTRKYTMKNLGKKPLRFLLSVPKVFGILLREKPDIIISTGSEIAIPVFYAAKVLRIKTMFIESLCRVEEPSLTGKILYPVSDVFLVQWKQLLFKFGRKAQYWGNVL</sequence>
<proteinExistence type="predicted"/>
<dbReference type="InterPro" id="IPR013969">
    <property type="entry name" value="Oligosacch_biosynth_Alg14"/>
</dbReference>
<evidence type="ECO:0000256" key="3">
    <source>
        <dbReference type="ARBA" id="ARBA00022824"/>
    </source>
</evidence>
<dbReference type="PANTHER" id="PTHR12154:SF4">
    <property type="entry name" value="UDP-N-ACETYLGLUCOSAMINE TRANSFERASE SUBUNIT ALG14 HOMOLOG"/>
    <property type="match status" value="1"/>
</dbReference>
<dbReference type="SUPFAM" id="SSF53756">
    <property type="entry name" value="UDP-Glycosyltransferase/glycogen phosphorylase"/>
    <property type="match status" value="1"/>
</dbReference>
<dbReference type="KEGG" id="mac:MA_2171"/>
<dbReference type="HOGENOM" id="CLU_064541_3_0_2"/>
<comment type="subcellular location">
    <subcellularLocation>
        <location evidence="1">Endoplasmic reticulum membrane</location>
        <topology evidence="1">Single-pass membrane protein</topology>
    </subcellularLocation>
</comment>
<keyword evidence="2" id="KW-0812">Transmembrane</keyword>
<organism evidence="6 7">
    <name type="scientific">Methanosarcina acetivorans (strain ATCC 35395 / DSM 2834 / JCM 12185 / C2A)</name>
    <dbReference type="NCBI Taxonomy" id="188937"/>
    <lineage>
        <taxon>Archaea</taxon>
        <taxon>Methanobacteriati</taxon>
        <taxon>Methanobacteriota</taxon>
        <taxon>Stenosarchaea group</taxon>
        <taxon>Methanomicrobia</taxon>
        <taxon>Methanosarcinales</taxon>
        <taxon>Methanosarcinaceae</taxon>
        <taxon>Methanosarcina</taxon>
    </lineage>
</organism>
<gene>
    <name evidence="6" type="primary">cps</name>
    <name evidence="6" type="ordered locus">MA_2171</name>
</gene>
<keyword evidence="5" id="KW-0472">Membrane</keyword>
<dbReference type="Pfam" id="PF08660">
    <property type="entry name" value="Alg14"/>
    <property type="match status" value="1"/>
</dbReference>
<dbReference type="Gene3D" id="3.40.50.2000">
    <property type="entry name" value="Glycogen Phosphorylase B"/>
    <property type="match status" value="1"/>
</dbReference>
<evidence type="ECO:0000256" key="4">
    <source>
        <dbReference type="ARBA" id="ARBA00022989"/>
    </source>
</evidence>
<evidence type="ECO:0000256" key="1">
    <source>
        <dbReference type="ARBA" id="ARBA00004389"/>
    </source>
</evidence>
<protein>
    <submittedName>
        <fullName evidence="6">Capsular polysaccharide biosynthesis protein</fullName>
    </submittedName>
</protein>
<dbReference type="AlphaFoldDB" id="Q8TNV7"/>
<reference evidence="6 7" key="1">
    <citation type="journal article" date="2002" name="Genome Res.">
        <title>The genome of Methanosarcina acetivorans reveals extensive metabolic and physiological diversity.</title>
        <authorList>
            <person name="Galagan J.E."/>
            <person name="Nusbaum C."/>
            <person name="Roy A."/>
            <person name="Endrizzi M.G."/>
            <person name="Macdonald P."/>
            <person name="FitzHugh W."/>
            <person name="Calvo S."/>
            <person name="Engels R."/>
            <person name="Smirnov S."/>
            <person name="Atnoor D."/>
            <person name="Brown A."/>
            <person name="Allen N."/>
            <person name="Naylor J."/>
            <person name="Stange-Thomann N."/>
            <person name="DeArellano K."/>
            <person name="Johnson R."/>
            <person name="Linton L."/>
            <person name="McEwan P."/>
            <person name="McKernan K."/>
            <person name="Talamas J."/>
            <person name="Tirrell A."/>
            <person name="Ye W."/>
            <person name="Zimmer A."/>
            <person name="Barber R.D."/>
            <person name="Cann I."/>
            <person name="Graham D.E."/>
            <person name="Grahame D.A."/>
            <person name="Guss A."/>
            <person name="Hedderich R."/>
            <person name="Ingram-Smith C."/>
            <person name="Kuettner C.H."/>
            <person name="Krzycki J.A."/>
            <person name="Leigh J.A."/>
            <person name="Li W."/>
            <person name="Liu J."/>
            <person name="Mukhopadhyay B."/>
            <person name="Reeve J.N."/>
            <person name="Smith K."/>
            <person name="Springer T.A."/>
            <person name="Umayam L.A."/>
            <person name="White O."/>
            <person name="White R.H."/>
            <person name="de Macario E.C."/>
            <person name="Ferry J.G."/>
            <person name="Jarrell K.F."/>
            <person name="Jing H."/>
            <person name="Macario A.J.L."/>
            <person name="Paulsen I."/>
            <person name="Pritchett M."/>
            <person name="Sowers K.R."/>
            <person name="Swanson R.V."/>
            <person name="Zinder S.H."/>
            <person name="Lander E."/>
            <person name="Metcalf W.W."/>
            <person name="Birren B."/>
        </authorList>
    </citation>
    <scope>NUCLEOTIDE SEQUENCE [LARGE SCALE GENOMIC DNA]</scope>
    <source>
        <strain evidence="7">ATCC 35395 / DSM 2834 / JCM 12185 / C2A</strain>
    </source>
</reference>
<dbReference type="EnsemblBacteria" id="AAM05568">
    <property type="protein sequence ID" value="AAM05568"/>
    <property type="gene ID" value="MA_2171"/>
</dbReference>
<dbReference type="PhylomeDB" id="Q8TNV7"/>
<keyword evidence="4" id="KW-1133">Transmembrane helix</keyword>
<dbReference type="NCBIfam" id="NF041549">
    <property type="entry name" value="PssD"/>
    <property type="match status" value="1"/>
</dbReference>
<dbReference type="GO" id="GO:0006488">
    <property type="term" value="P:dolichol-linked oligosaccharide biosynthetic process"/>
    <property type="evidence" value="ECO:0000318"/>
    <property type="project" value="GO_Central"/>
</dbReference>
<evidence type="ECO:0000256" key="2">
    <source>
        <dbReference type="ARBA" id="ARBA00022692"/>
    </source>
</evidence>
<dbReference type="InParanoid" id="Q8TNV7"/>
<dbReference type="Proteomes" id="UP000002487">
    <property type="component" value="Chromosome"/>
</dbReference>
<keyword evidence="7" id="KW-1185">Reference proteome</keyword>
<dbReference type="EMBL" id="AE010299">
    <property type="protein sequence ID" value="AAM05568.1"/>
    <property type="molecule type" value="Genomic_DNA"/>
</dbReference>